<accession>A0A327NV30</accession>
<dbReference type="Proteomes" id="UP000249016">
    <property type="component" value="Unassembled WGS sequence"/>
</dbReference>
<reference evidence="1 2" key="1">
    <citation type="submission" date="2018-06" db="EMBL/GenBank/DDBJ databases">
        <title>Spirosoma sp. HMF3257 Genome sequencing and assembly.</title>
        <authorList>
            <person name="Kang H."/>
            <person name="Cha I."/>
            <person name="Kim H."/>
            <person name="Kang J."/>
            <person name="Joh K."/>
        </authorList>
    </citation>
    <scope>NUCLEOTIDE SEQUENCE [LARGE SCALE GENOMIC DNA]</scope>
    <source>
        <strain evidence="1 2">HMF3257</strain>
    </source>
</reference>
<evidence type="ECO:0000313" key="2">
    <source>
        <dbReference type="Proteomes" id="UP000249016"/>
    </source>
</evidence>
<gene>
    <name evidence="1" type="ORF">HMF3257_36750</name>
</gene>
<protein>
    <submittedName>
        <fullName evidence="1">Uncharacterized protein</fullName>
    </submittedName>
</protein>
<keyword evidence="2" id="KW-1185">Reference proteome</keyword>
<sequence length="146" mass="16457">MNIELSTATDQSPLEVLDLQVTSRRTSGKAILSLRFLCRNNRYANHIQIPELSWFDASQLQHFSQNLATAHYPETCQVDLLDAGVRLTGSVRQLAGRWTTGRTVHIEPLASSASQFVPFTIHASHLDVKTYAGKLYNRLWELFTKG</sequence>
<dbReference type="AlphaFoldDB" id="A0A327NV30"/>
<dbReference type="RefSeq" id="WP_111349849.1">
    <property type="nucleotide sequence ID" value="NZ_QLII01000001.1"/>
</dbReference>
<comment type="caution">
    <text evidence="1">The sequence shown here is derived from an EMBL/GenBank/DDBJ whole genome shotgun (WGS) entry which is preliminary data.</text>
</comment>
<dbReference type="OrthoDB" id="953347at2"/>
<dbReference type="EMBL" id="QLII01000001">
    <property type="protein sequence ID" value="RAI78249.1"/>
    <property type="molecule type" value="Genomic_DNA"/>
</dbReference>
<proteinExistence type="predicted"/>
<name>A0A327NV30_9BACT</name>
<evidence type="ECO:0000313" key="1">
    <source>
        <dbReference type="EMBL" id="RAI78249.1"/>
    </source>
</evidence>
<organism evidence="1 2">
    <name type="scientific">Spirosoma telluris</name>
    <dbReference type="NCBI Taxonomy" id="2183553"/>
    <lineage>
        <taxon>Bacteria</taxon>
        <taxon>Pseudomonadati</taxon>
        <taxon>Bacteroidota</taxon>
        <taxon>Cytophagia</taxon>
        <taxon>Cytophagales</taxon>
        <taxon>Cytophagaceae</taxon>
        <taxon>Spirosoma</taxon>
    </lineage>
</organism>